<name>A0AAN6Y9B5_9PEZI</name>
<evidence type="ECO:0000313" key="3">
    <source>
        <dbReference type="EMBL" id="KAK4213751.1"/>
    </source>
</evidence>
<feature type="compositionally biased region" description="Polar residues" evidence="1">
    <location>
        <begin position="20"/>
        <end position="33"/>
    </location>
</feature>
<feature type="transmembrane region" description="Helical" evidence="2">
    <location>
        <begin position="141"/>
        <end position="161"/>
    </location>
</feature>
<reference evidence="3" key="1">
    <citation type="journal article" date="2023" name="Mol. Phylogenet. Evol.">
        <title>Genome-scale phylogeny and comparative genomics of the fungal order Sordariales.</title>
        <authorList>
            <person name="Hensen N."/>
            <person name="Bonometti L."/>
            <person name="Westerberg I."/>
            <person name="Brannstrom I.O."/>
            <person name="Guillou S."/>
            <person name="Cros-Aarteil S."/>
            <person name="Calhoun S."/>
            <person name="Haridas S."/>
            <person name="Kuo A."/>
            <person name="Mondo S."/>
            <person name="Pangilinan J."/>
            <person name="Riley R."/>
            <person name="LaButti K."/>
            <person name="Andreopoulos B."/>
            <person name="Lipzen A."/>
            <person name="Chen C."/>
            <person name="Yan M."/>
            <person name="Daum C."/>
            <person name="Ng V."/>
            <person name="Clum A."/>
            <person name="Steindorff A."/>
            <person name="Ohm R.A."/>
            <person name="Martin F."/>
            <person name="Silar P."/>
            <person name="Natvig D.O."/>
            <person name="Lalanne C."/>
            <person name="Gautier V."/>
            <person name="Ament-Velasquez S.L."/>
            <person name="Kruys A."/>
            <person name="Hutchinson M.I."/>
            <person name="Powell A.J."/>
            <person name="Barry K."/>
            <person name="Miller A.N."/>
            <person name="Grigoriev I.V."/>
            <person name="Debuchy R."/>
            <person name="Gladieux P."/>
            <person name="Hiltunen Thoren M."/>
            <person name="Johannesson H."/>
        </authorList>
    </citation>
    <scope>NUCLEOTIDE SEQUENCE</scope>
    <source>
        <strain evidence="3">PSN293</strain>
    </source>
</reference>
<comment type="caution">
    <text evidence="3">The sequence shown here is derived from an EMBL/GenBank/DDBJ whole genome shotgun (WGS) entry which is preliminary data.</text>
</comment>
<evidence type="ECO:0000256" key="2">
    <source>
        <dbReference type="SAM" id="Phobius"/>
    </source>
</evidence>
<dbReference type="Pfam" id="PF06912">
    <property type="entry name" value="DUF1275"/>
    <property type="match status" value="1"/>
</dbReference>
<keyword evidence="2" id="KW-0472">Membrane</keyword>
<feature type="transmembrane region" description="Helical" evidence="2">
    <location>
        <begin position="256"/>
        <end position="274"/>
    </location>
</feature>
<feature type="transmembrane region" description="Helical" evidence="2">
    <location>
        <begin position="280"/>
        <end position="301"/>
    </location>
</feature>
<protein>
    <recommendedName>
        <fullName evidence="5">DUF1275 domain protein</fullName>
    </recommendedName>
</protein>
<dbReference type="InterPro" id="IPR010699">
    <property type="entry name" value="DUF1275"/>
</dbReference>
<feature type="compositionally biased region" description="Low complexity" evidence="1">
    <location>
        <begin position="1"/>
        <end position="11"/>
    </location>
</feature>
<gene>
    <name evidence="3" type="ORF">QBC37DRAFT_168786</name>
</gene>
<evidence type="ECO:0000256" key="1">
    <source>
        <dbReference type="SAM" id="MobiDB-lite"/>
    </source>
</evidence>
<feature type="transmembrane region" description="Helical" evidence="2">
    <location>
        <begin position="109"/>
        <end position="129"/>
    </location>
</feature>
<keyword evidence="2" id="KW-1133">Transmembrane helix</keyword>
<feature type="region of interest" description="Disordered" evidence="1">
    <location>
        <begin position="1"/>
        <end position="40"/>
    </location>
</feature>
<keyword evidence="4" id="KW-1185">Reference proteome</keyword>
<evidence type="ECO:0000313" key="4">
    <source>
        <dbReference type="Proteomes" id="UP001301769"/>
    </source>
</evidence>
<dbReference type="EMBL" id="MU858104">
    <property type="protein sequence ID" value="KAK4213751.1"/>
    <property type="molecule type" value="Genomic_DNA"/>
</dbReference>
<accession>A0AAN6Y9B5</accession>
<dbReference type="Proteomes" id="UP001301769">
    <property type="component" value="Unassembled WGS sequence"/>
</dbReference>
<reference evidence="3" key="2">
    <citation type="submission" date="2023-05" db="EMBL/GenBank/DDBJ databases">
        <authorList>
            <consortium name="Lawrence Berkeley National Laboratory"/>
            <person name="Steindorff A."/>
            <person name="Hensen N."/>
            <person name="Bonometti L."/>
            <person name="Westerberg I."/>
            <person name="Brannstrom I.O."/>
            <person name="Guillou S."/>
            <person name="Cros-Aarteil S."/>
            <person name="Calhoun S."/>
            <person name="Haridas S."/>
            <person name="Kuo A."/>
            <person name="Mondo S."/>
            <person name="Pangilinan J."/>
            <person name="Riley R."/>
            <person name="Labutti K."/>
            <person name="Andreopoulos B."/>
            <person name="Lipzen A."/>
            <person name="Chen C."/>
            <person name="Yanf M."/>
            <person name="Daum C."/>
            <person name="Ng V."/>
            <person name="Clum A."/>
            <person name="Ohm R."/>
            <person name="Martin F."/>
            <person name="Silar P."/>
            <person name="Natvig D."/>
            <person name="Lalanne C."/>
            <person name="Gautier V."/>
            <person name="Ament-Velasquez S.L."/>
            <person name="Kruys A."/>
            <person name="Hutchinson M.I."/>
            <person name="Powell A.J."/>
            <person name="Barry K."/>
            <person name="Miller A.N."/>
            <person name="Grigoriev I.V."/>
            <person name="Debuchy R."/>
            <person name="Gladieux P."/>
            <person name="Thoren M.H."/>
            <person name="Johannesson H."/>
        </authorList>
    </citation>
    <scope>NUCLEOTIDE SEQUENCE</scope>
    <source>
        <strain evidence="3">PSN293</strain>
    </source>
</reference>
<dbReference type="PANTHER" id="PTHR37488:SF2">
    <property type="entry name" value="DUF1275 DOMAIN-CONTAINING PROTEIN"/>
    <property type="match status" value="1"/>
</dbReference>
<keyword evidence="2" id="KW-0812">Transmembrane</keyword>
<evidence type="ECO:0008006" key="5">
    <source>
        <dbReference type="Google" id="ProtNLM"/>
    </source>
</evidence>
<organism evidence="3 4">
    <name type="scientific">Rhypophila decipiens</name>
    <dbReference type="NCBI Taxonomy" id="261697"/>
    <lineage>
        <taxon>Eukaryota</taxon>
        <taxon>Fungi</taxon>
        <taxon>Dikarya</taxon>
        <taxon>Ascomycota</taxon>
        <taxon>Pezizomycotina</taxon>
        <taxon>Sordariomycetes</taxon>
        <taxon>Sordariomycetidae</taxon>
        <taxon>Sordariales</taxon>
        <taxon>Naviculisporaceae</taxon>
        <taxon>Rhypophila</taxon>
    </lineage>
</organism>
<dbReference type="AlphaFoldDB" id="A0AAN6Y9B5"/>
<sequence length="314" mass="33867">MSPSADISDSNSDPRDNPSKQSSSKTNGHSTRGQQDERTGASSRALISRLLDDVSLDHTGAPILACCFISGICDSVAFNATGTFASMQTGNTIFLALGASHLPPNQPTLWLRALVSIVSFWAGCFLFAQFHRWTKRPQRKLVLATSFLIQTLFIVLSAALAQSRVLIPSFGKTNLSSHLNEHELSIREAEENDARTLVPLALLAFQFGGQIVSSRVLGINEVPTNVLTSLYCDLLSDPLLMAGWKGGKGNKKRDRRVVAIILLIVGGVAGGWLQRSEAGMSAALWIAAGIKGAVTVGWLFWRGREPKLEPKNGV</sequence>
<proteinExistence type="predicted"/>
<dbReference type="PANTHER" id="PTHR37488">
    <property type="entry name" value="DUF1275 DOMAIN-CONTAINING PROTEIN"/>
    <property type="match status" value="1"/>
</dbReference>